<dbReference type="RefSeq" id="WP_135472148.1">
    <property type="nucleotide sequence ID" value="NZ_CASJDB010000085.1"/>
</dbReference>
<evidence type="ECO:0000256" key="2">
    <source>
        <dbReference type="ARBA" id="ARBA00022729"/>
    </source>
</evidence>
<proteinExistence type="predicted"/>
<dbReference type="SUPFAM" id="SSF53254">
    <property type="entry name" value="Phosphoglycerate mutase-like"/>
    <property type="match status" value="1"/>
</dbReference>
<dbReference type="Proteomes" id="UP000297635">
    <property type="component" value="Unassembled WGS sequence"/>
</dbReference>
<dbReference type="AlphaFoldDB" id="A0A4Z0V1W5"/>
<accession>A0A4Z0V1W5</accession>
<dbReference type="GeneID" id="82150345"/>
<dbReference type="InterPro" id="IPR029033">
    <property type="entry name" value="His_PPase_superfam"/>
</dbReference>
<dbReference type="PANTHER" id="PTHR20963">
    <property type="entry name" value="MULTIPLE INOSITOL POLYPHOSPHATE PHOSPHATASE-RELATED"/>
    <property type="match status" value="1"/>
</dbReference>
<dbReference type="GO" id="GO:0016020">
    <property type="term" value="C:membrane"/>
    <property type="evidence" value="ECO:0007669"/>
    <property type="project" value="UniProtKB-SubCell"/>
</dbReference>
<keyword evidence="2 4" id="KW-0732">Signal</keyword>
<dbReference type="EMBL" id="SJSA01000002">
    <property type="protein sequence ID" value="TGG36410.1"/>
    <property type="molecule type" value="Genomic_DNA"/>
</dbReference>
<gene>
    <name evidence="5" type="ORF">EZ315_11150</name>
</gene>
<evidence type="ECO:0000256" key="3">
    <source>
        <dbReference type="ARBA" id="ARBA00023136"/>
    </source>
</evidence>
<reference evidence="5 6" key="1">
    <citation type="submission" date="2019-02" db="EMBL/GenBank/DDBJ databases">
        <title>Isolation and identification of novel species under the genus Muribaculum.</title>
        <authorList>
            <person name="Miyake S."/>
            <person name="Ding Y."/>
            <person name="Low A."/>
            <person name="Soh M."/>
            <person name="Seedorf H."/>
        </authorList>
    </citation>
    <scope>NUCLEOTIDE SEQUENCE [LARGE SCALE GENOMIC DNA]</scope>
    <source>
        <strain evidence="5 6">TLL-A3</strain>
    </source>
</reference>
<sequence length="425" mass="47715">MLKRYFIIFTAFLGLSHYASAAASTTYSYTECEGSAMPYPVPDMALRAIPDSLTPVYVNHIGRHGARFLSSGDYTVSLLRYLHRADSLGTITPAGRRLMNLCHLVTERTDGRWGALDSLGMAEQRGIASRLYSLAPALFHNTDINAISSYVPRCIASMDEFTHQLSRLDNRIEITTASGRQNSPLLRPWTGDESYKSYIDSDKWHKVYSEYVDTTVPTNVAIKIMGAGYPFSKNEKKDIAMAVYKVVAGCRAMSIDPEAEQFMTLPEYNSLWSIMNMHHYLTHSASSLSSAPMDMSAALLNELITTMDSAVNGTNRYSAMLRFGHAETLMPLFALMRLPGCYYITDNFDTVALHWLDFQVVPMAANLQMILLRAKSGKHYVRFDLNERPVPLLPGEPTLYIIPWDSVREYLTQCLPSGFLDRRGS</sequence>
<dbReference type="PANTHER" id="PTHR20963:SF8">
    <property type="entry name" value="MULTIPLE INOSITOL POLYPHOSPHATE PHOSPHATASE 1"/>
    <property type="match status" value="1"/>
</dbReference>
<comment type="caution">
    <text evidence="5">The sequence shown here is derived from an EMBL/GenBank/DDBJ whole genome shotgun (WGS) entry which is preliminary data.</text>
</comment>
<evidence type="ECO:0000313" key="6">
    <source>
        <dbReference type="Proteomes" id="UP000297635"/>
    </source>
</evidence>
<evidence type="ECO:0000313" key="5">
    <source>
        <dbReference type="EMBL" id="TGG36410.1"/>
    </source>
</evidence>
<evidence type="ECO:0008006" key="7">
    <source>
        <dbReference type="Google" id="ProtNLM"/>
    </source>
</evidence>
<protein>
    <recommendedName>
        <fullName evidence="7">Histidine-type phosphatase</fullName>
    </recommendedName>
</protein>
<feature type="signal peptide" evidence="4">
    <location>
        <begin position="1"/>
        <end position="21"/>
    </location>
</feature>
<evidence type="ECO:0000256" key="1">
    <source>
        <dbReference type="ARBA" id="ARBA00004370"/>
    </source>
</evidence>
<evidence type="ECO:0000256" key="4">
    <source>
        <dbReference type="SAM" id="SignalP"/>
    </source>
</evidence>
<keyword evidence="6" id="KW-1185">Reference proteome</keyword>
<feature type="chain" id="PRO_5021426272" description="Histidine-type phosphatase" evidence="4">
    <location>
        <begin position="22"/>
        <end position="425"/>
    </location>
</feature>
<dbReference type="Gene3D" id="3.40.50.1240">
    <property type="entry name" value="Phosphoglycerate mutase-like"/>
    <property type="match status" value="1"/>
</dbReference>
<name>A0A4Z0V1W5_9BACT</name>
<organism evidence="5 6">
    <name type="scientific">Duncaniella freteri</name>
    <dbReference type="NCBI Taxonomy" id="2530391"/>
    <lineage>
        <taxon>Bacteria</taxon>
        <taxon>Pseudomonadati</taxon>
        <taxon>Bacteroidota</taxon>
        <taxon>Bacteroidia</taxon>
        <taxon>Bacteroidales</taxon>
        <taxon>Muribaculaceae</taxon>
        <taxon>Duncaniella</taxon>
    </lineage>
</organism>
<keyword evidence="3" id="KW-0472">Membrane</keyword>
<comment type="subcellular location">
    <subcellularLocation>
        <location evidence="1">Membrane</location>
    </subcellularLocation>
</comment>